<reference evidence="3 4" key="1">
    <citation type="journal article" date="2019" name="G3 (Bethesda)">
        <title>Sequencing of a Wild Apple (Malus baccata) Genome Unravels the Differences Between Cultivated and Wild Apple Species Regarding Disease Resistance and Cold Tolerance.</title>
        <authorList>
            <person name="Chen X."/>
        </authorList>
    </citation>
    <scope>NUCLEOTIDE SEQUENCE [LARGE SCALE GENOMIC DNA]</scope>
    <source>
        <strain evidence="4">cv. Shandingzi</strain>
        <tissue evidence="3">Leaves</tissue>
    </source>
</reference>
<dbReference type="SUPFAM" id="SSF81383">
    <property type="entry name" value="F-box domain"/>
    <property type="match status" value="1"/>
</dbReference>
<keyword evidence="4" id="KW-1185">Reference proteome</keyword>
<dbReference type="InterPro" id="IPR001810">
    <property type="entry name" value="F-box_dom"/>
</dbReference>
<dbReference type="SUPFAM" id="SSF75304">
    <property type="entry name" value="Amidase signature (AS) enzymes"/>
    <property type="match status" value="1"/>
</dbReference>
<feature type="domain" description="F-box" evidence="2">
    <location>
        <begin position="11"/>
        <end position="47"/>
    </location>
</feature>
<dbReference type="Pfam" id="PF01425">
    <property type="entry name" value="Amidase"/>
    <property type="match status" value="1"/>
</dbReference>
<dbReference type="Proteomes" id="UP000315295">
    <property type="component" value="Unassembled WGS sequence"/>
</dbReference>
<dbReference type="STRING" id="106549.A0A540L594"/>
<dbReference type="InterPro" id="IPR036047">
    <property type="entry name" value="F-box-like_dom_sf"/>
</dbReference>
<evidence type="ECO:0000313" key="4">
    <source>
        <dbReference type="Proteomes" id="UP000315295"/>
    </source>
</evidence>
<gene>
    <name evidence="3" type="ORF">C1H46_032793</name>
</gene>
<dbReference type="Gene3D" id="3.90.1300.10">
    <property type="entry name" value="Amidase signature (AS) domain"/>
    <property type="match status" value="1"/>
</dbReference>
<accession>A0A540L594</accession>
<dbReference type="InterPro" id="IPR023631">
    <property type="entry name" value="Amidase_dom"/>
</dbReference>
<protein>
    <submittedName>
        <fullName evidence="3">Uncharacterized protein</fullName>
    </submittedName>
</protein>
<dbReference type="EMBL" id="VIEB01000757">
    <property type="protein sequence ID" value="TQD81636.1"/>
    <property type="molecule type" value="Genomic_DNA"/>
</dbReference>
<dbReference type="PANTHER" id="PTHR47463:SF2">
    <property type="entry name" value="F-BOX PROTEIN SKIP16"/>
    <property type="match status" value="1"/>
</dbReference>
<evidence type="ECO:0000313" key="3">
    <source>
        <dbReference type="EMBL" id="TQD81636.1"/>
    </source>
</evidence>
<dbReference type="AlphaFoldDB" id="A0A540L594"/>
<dbReference type="Pfam" id="PF12937">
    <property type="entry name" value="F-box-like"/>
    <property type="match status" value="1"/>
</dbReference>
<sequence>MDLEAVGDIALHIILSKLRAEDSARAACVSTKLRASASDESLWSLFCARDLHLSQPLDPLGNFAPSFKKIEKQKVGGLDDQVLTIIGSLLGVSISWKGIHSFSCCMFNIRLGDGDLRPYELELMKVGFNLAKFGTRRIPRAPERRTGGSSSGPMAFVASGLCSTAFRTDGSVRIPSSLCSVVGLNTTYGRTDIGG</sequence>
<proteinExistence type="predicted"/>
<dbReference type="Gene3D" id="1.20.1280.50">
    <property type="match status" value="1"/>
</dbReference>
<comment type="caution">
    <text evidence="3">The sequence shown here is derived from an EMBL/GenBank/DDBJ whole genome shotgun (WGS) entry which is preliminary data.</text>
</comment>
<evidence type="ECO:0000259" key="2">
    <source>
        <dbReference type="Pfam" id="PF12937"/>
    </source>
</evidence>
<name>A0A540L594_MALBA</name>
<organism evidence="3 4">
    <name type="scientific">Malus baccata</name>
    <name type="common">Siberian crab apple</name>
    <name type="synonym">Pyrus baccata</name>
    <dbReference type="NCBI Taxonomy" id="106549"/>
    <lineage>
        <taxon>Eukaryota</taxon>
        <taxon>Viridiplantae</taxon>
        <taxon>Streptophyta</taxon>
        <taxon>Embryophyta</taxon>
        <taxon>Tracheophyta</taxon>
        <taxon>Spermatophyta</taxon>
        <taxon>Magnoliopsida</taxon>
        <taxon>eudicotyledons</taxon>
        <taxon>Gunneridae</taxon>
        <taxon>Pentapetalae</taxon>
        <taxon>rosids</taxon>
        <taxon>fabids</taxon>
        <taxon>Rosales</taxon>
        <taxon>Rosaceae</taxon>
        <taxon>Amygdaloideae</taxon>
        <taxon>Maleae</taxon>
        <taxon>Malus</taxon>
    </lineage>
</organism>
<dbReference type="InterPro" id="IPR036928">
    <property type="entry name" value="AS_sf"/>
</dbReference>
<dbReference type="PANTHER" id="PTHR47463">
    <property type="entry name" value="F-BOX PROTEIN SKIP16"/>
    <property type="match status" value="1"/>
</dbReference>
<feature type="domain" description="Amidase" evidence="1">
    <location>
        <begin position="133"/>
        <end position="190"/>
    </location>
</feature>
<evidence type="ECO:0000259" key="1">
    <source>
        <dbReference type="Pfam" id="PF01425"/>
    </source>
</evidence>